<name>A0A1T6N9V5_9MYCO</name>
<evidence type="ECO:0000313" key="2">
    <source>
        <dbReference type="Proteomes" id="UP000190074"/>
    </source>
</evidence>
<accession>A0A1T6N9V5</accession>
<dbReference type="Proteomes" id="UP000190074">
    <property type="component" value="Unassembled WGS sequence"/>
</dbReference>
<proteinExistence type="predicted"/>
<gene>
    <name evidence="1" type="ORF">SAMEA2259716_04745</name>
</gene>
<dbReference type="AlphaFoldDB" id="A0A1T6N9V5"/>
<sequence length="51" mass="5334">MTGSSTSSWGAQGASAGVAAATMSVANHAYHLHYVSGSQSWNLFEGYGKRR</sequence>
<protein>
    <submittedName>
        <fullName evidence="1">Uncharacterized protein</fullName>
    </submittedName>
</protein>
<dbReference type="RefSeq" id="WP_005065509.1">
    <property type="nucleotide sequence ID" value="NZ_FVAP01000002.1"/>
</dbReference>
<reference evidence="1 2" key="1">
    <citation type="submission" date="2016-11" db="EMBL/GenBank/DDBJ databases">
        <authorList>
            <consortium name="Pathogen Informatics"/>
        </authorList>
    </citation>
    <scope>NUCLEOTIDE SEQUENCE [LARGE SCALE GENOMIC DNA]</scope>
    <source>
        <strain evidence="1 2">911</strain>
    </source>
</reference>
<organism evidence="1 2">
    <name type="scientific">Mycobacteroides abscessus subsp. massiliense</name>
    <dbReference type="NCBI Taxonomy" id="1962118"/>
    <lineage>
        <taxon>Bacteria</taxon>
        <taxon>Bacillati</taxon>
        <taxon>Actinomycetota</taxon>
        <taxon>Actinomycetes</taxon>
        <taxon>Mycobacteriales</taxon>
        <taxon>Mycobacteriaceae</taxon>
        <taxon>Mycobacteroides</taxon>
        <taxon>Mycobacteroides abscessus</taxon>
    </lineage>
</organism>
<evidence type="ECO:0000313" key="1">
    <source>
        <dbReference type="EMBL" id="SKM67325.1"/>
    </source>
</evidence>
<dbReference type="EMBL" id="FVGW01000012">
    <property type="protein sequence ID" value="SKM67325.1"/>
    <property type="molecule type" value="Genomic_DNA"/>
</dbReference>